<name>A0A9W9KII8_9EURO</name>
<dbReference type="AlphaFoldDB" id="A0A9W9KII8"/>
<comment type="subcellular location">
    <subcellularLocation>
        <location evidence="1">Nucleus</location>
    </subcellularLocation>
</comment>
<gene>
    <name evidence="7" type="ORF">N7456_003323</name>
</gene>
<dbReference type="CDD" id="cd00067">
    <property type="entry name" value="GAL4"/>
    <property type="match status" value="1"/>
</dbReference>
<dbReference type="Pfam" id="PF11951">
    <property type="entry name" value="Fungal_trans_2"/>
    <property type="match status" value="1"/>
</dbReference>
<dbReference type="PANTHER" id="PTHR37534">
    <property type="entry name" value="TRANSCRIPTIONAL ACTIVATOR PROTEIN UGA3"/>
    <property type="match status" value="1"/>
</dbReference>
<keyword evidence="5" id="KW-0539">Nucleus</keyword>
<keyword evidence="3" id="KW-0238">DNA-binding</keyword>
<dbReference type="Pfam" id="PF00172">
    <property type="entry name" value="Zn_clus"/>
    <property type="match status" value="1"/>
</dbReference>
<protein>
    <recommendedName>
        <fullName evidence="6">Zn(2)-C6 fungal-type domain-containing protein</fullName>
    </recommendedName>
</protein>
<dbReference type="PROSITE" id="PS00463">
    <property type="entry name" value="ZN2_CY6_FUNGAL_1"/>
    <property type="match status" value="1"/>
</dbReference>
<dbReference type="InterPro" id="IPR021858">
    <property type="entry name" value="Fun_TF"/>
</dbReference>
<dbReference type="GO" id="GO:0000981">
    <property type="term" value="F:DNA-binding transcription factor activity, RNA polymerase II-specific"/>
    <property type="evidence" value="ECO:0007669"/>
    <property type="project" value="InterPro"/>
</dbReference>
<accession>A0A9W9KII8</accession>
<evidence type="ECO:0000313" key="7">
    <source>
        <dbReference type="EMBL" id="KAJ5106648.1"/>
    </source>
</evidence>
<evidence type="ECO:0000256" key="4">
    <source>
        <dbReference type="ARBA" id="ARBA00023163"/>
    </source>
</evidence>
<dbReference type="PANTHER" id="PTHR37534:SF46">
    <property type="entry name" value="ZN(II)2CYS6 TRANSCRIPTION FACTOR (EUROFUNG)"/>
    <property type="match status" value="1"/>
</dbReference>
<dbReference type="Gene3D" id="4.10.240.10">
    <property type="entry name" value="Zn(2)-C6 fungal-type DNA-binding domain"/>
    <property type="match status" value="1"/>
</dbReference>
<evidence type="ECO:0000256" key="1">
    <source>
        <dbReference type="ARBA" id="ARBA00004123"/>
    </source>
</evidence>
<organism evidence="7 8">
    <name type="scientific">Penicillium angulare</name>
    <dbReference type="NCBI Taxonomy" id="116970"/>
    <lineage>
        <taxon>Eukaryota</taxon>
        <taxon>Fungi</taxon>
        <taxon>Dikarya</taxon>
        <taxon>Ascomycota</taxon>
        <taxon>Pezizomycotina</taxon>
        <taxon>Eurotiomycetes</taxon>
        <taxon>Eurotiomycetidae</taxon>
        <taxon>Eurotiales</taxon>
        <taxon>Aspergillaceae</taxon>
        <taxon>Penicillium</taxon>
    </lineage>
</organism>
<dbReference type="SMART" id="SM00066">
    <property type="entry name" value="GAL4"/>
    <property type="match status" value="1"/>
</dbReference>
<keyword evidence="2" id="KW-0805">Transcription regulation</keyword>
<evidence type="ECO:0000256" key="5">
    <source>
        <dbReference type="ARBA" id="ARBA00023242"/>
    </source>
</evidence>
<sequence length="470" mass="53051">MGARSRSGCLSCRRRKKKCDEKKPICTACLRNNLGCVWPDPNTQDGQFASRLHGLSTRSAVESDAWAVASVGVRPKVPTTTIPPSLSHVVLPGSVSPVSETWTLLDHYLKDTANHLACLQDGRNPFLHTILPAALDDELLMNSILALSGTHLMQRTPHLSREIQTLTWSSYRRALKQLRVALSMAFGERSERRNDEAIWNILLVVLIFYLLEATRGNDPKAMQGHLDGAHHLMGYLTGSEPGHSQTNIILLTTELYVYNASLASLTTNYTPTRLPFSLTINQNTFTGSNFGAMCGCAYELFTYVPKVSELLWEFASNQFASLEERYTTQYHYLKAQIEGWRPQSEEKDMVLCAELYRQSLLLLLDFHFSGHRSQSLDVSFRNLEMILSCLSPRSPMSTTVTWPLFAFGMMAHHDRFRGLIRSYLQSLVSIFGMGVMSTALAQLEQFWQIKHDQDDIGMFFMNQNNLPLIC</sequence>
<dbReference type="GO" id="GO:0008270">
    <property type="term" value="F:zinc ion binding"/>
    <property type="evidence" value="ECO:0007669"/>
    <property type="project" value="InterPro"/>
</dbReference>
<keyword evidence="8" id="KW-1185">Reference proteome</keyword>
<dbReference type="OrthoDB" id="187139at2759"/>
<proteinExistence type="predicted"/>
<evidence type="ECO:0000259" key="6">
    <source>
        <dbReference type="PROSITE" id="PS50048"/>
    </source>
</evidence>
<dbReference type="GO" id="GO:0003677">
    <property type="term" value="F:DNA binding"/>
    <property type="evidence" value="ECO:0007669"/>
    <property type="project" value="UniProtKB-KW"/>
</dbReference>
<dbReference type="Proteomes" id="UP001149165">
    <property type="component" value="Unassembled WGS sequence"/>
</dbReference>
<dbReference type="EMBL" id="JAPQKH010000003">
    <property type="protein sequence ID" value="KAJ5106648.1"/>
    <property type="molecule type" value="Genomic_DNA"/>
</dbReference>
<reference evidence="7" key="2">
    <citation type="journal article" date="2023" name="IMA Fungus">
        <title>Comparative genomic study of the Penicillium genus elucidates a diverse pangenome and 15 lateral gene transfer events.</title>
        <authorList>
            <person name="Petersen C."/>
            <person name="Sorensen T."/>
            <person name="Nielsen M.R."/>
            <person name="Sondergaard T.E."/>
            <person name="Sorensen J.L."/>
            <person name="Fitzpatrick D.A."/>
            <person name="Frisvad J.C."/>
            <person name="Nielsen K.L."/>
        </authorList>
    </citation>
    <scope>NUCLEOTIDE SEQUENCE</scope>
    <source>
        <strain evidence="7">IBT 30069</strain>
    </source>
</reference>
<dbReference type="PROSITE" id="PS50048">
    <property type="entry name" value="ZN2_CY6_FUNGAL_2"/>
    <property type="match status" value="1"/>
</dbReference>
<reference evidence="7" key="1">
    <citation type="submission" date="2022-11" db="EMBL/GenBank/DDBJ databases">
        <authorList>
            <person name="Petersen C."/>
        </authorList>
    </citation>
    <scope>NUCLEOTIDE SEQUENCE</scope>
    <source>
        <strain evidence="7">IBT 30069</strain>
    </source>
</reference>
<dbReference type="InterPro" id="IPR001138">
    <property type="entry name" value="Zn2Cys6_DnaBD"/>
</dbReference>
<evidence type="ECO:0000256" key="3">
    <source>
        <dbReference type="ARBA" id="ARBA00023125"/>
    </source>
</evidence>
<dbReference type="GO" id="GO:0005634">
    <property type="term" value="C:nucleus"/>
    <property type="evidence" value="ECO:0007669"/>
    <property type="project" value="UniProtKB-SubCell"/>
</dbReference>
<keyword evidence="4" id="KW-0804">Transcription</keyword>
<dbReference type="InterPro" id="IPR036864">
    <property type="entry name" value="Zn2-C6_fun-type_DNA-bd_sf"/>
</dbReference>
<feature type="domain" description="Zn(2)-C6 fungal-type" evidence="6">
    <location>
        <begin position="8"/>
        <end position="38"/>
    </location>
</feature>
<comment type="caution">
    <text evidence="7">The sequence shown here is derived from an EMBL/GenBank/DDBJ whole genome shotgun (WGS) entry which is preliminary data.</text>
</comment>
<evidence type="ECO:0000256" key="2">
    <source>
        <dbReference type="ARBA" id="ARBA00023015"/>
    </source>
</evidence>
<dbReference type="SUPFAM" id="SSF57701">
    <property type="entry name" value="Zn2/Cys6 DNA-binding domain"/>
    <property type="match status" value="1"/>
</dbReference>
<evidence type="ECO:0000313" key="8">
    <source>
        <dbReference type="Proteomes" id="UP001149165"/>
    </source>
</evidence>